<dbReference type="InterPro" id="IPR001387">
    <property type="entry name" value="Cro/C1-type_HTH"/>
</dbReference>
<dbReference type="AlphaFoldDB" id="A0A5S9M8T1"/>
<dbReference type="InterPro" id="IPR010982">
    <property type="entry name" value="Lambda_DNA-bd_dom_sf"/>
</dbReference>
<evidence type="ECO:0000259" key="1">
    <source>
        <dbReference type="PROSITE" id="PS50943"/>
    </source>
</evidence>
<feature type="domain" description="HTH cro/C1-type" evidence="1">
    <location>
        <begin position="9"/>
        <end position="62"/>
    </location>
</feature>
<dbReference type="PANTHER" id="PTHR37038">
    <property type="entry name" value="TRANSCRIPTIONAL REGULATOR-RELATED"/>
    <property type="match status" value="1"/>
</dbReference>
<organism evidence="2 3">
    <name type="scientific">Bacillus safensis</name>
    <dbReference type="NCBI Taxonomy" id="561879"/>
    <lineage>
        <taxon>Bacteria</taxon>
        <taxon>Bacillati</taxon>
        <taxon>Bacillota</taxon>
        <taxon>Bacilli</taxon>
        <taxon>Bacillales</taxon>
        <taxon>Bacillaceae</taxon>
        <taxon>Bacillus</taxon>
    </lineage>
</organism>
<evidence type="ECO:0000313" key="2">
    <source>
        <dbReference type="EMBL" id="BBP87956.1"/>
    </source>
</evidence>
<dbReference type="CDD" id="cd00093">
    <property type="entry name" value="HTH_XRE"/>
    <property type="match status" value="1"/>
</dbReference>
<evidence type="ECO:0000313" key="3">
    <source>
        <dbReference type="Proteomes" id="UP000464658"/>
    </source>
</evidence>
<accession>A0A5S9M8T1</accession>
<sequence length="78" mass="8995">MKINIGQIIKLYRYKQNMTQSELAEGICSVSHLSKIENGSKEANQDTINLLLERLGISQEKLSQKARHLLSLFWMSFK</sequence>
<gene>
    <name evidence="2" type="ORF">BsIDN1_15740</name>
</gene>
<reference evidence="2 3" key="1">
    <citation type="submission" date="2019-12" db="EMBL/GenBank/DDBJ databases">
        <title>Full genome sequence of a Bacillus safensis strain isolated from commercially available natto in Indonesia.</title>
        <authorList>
            <person name="Yoshida M."/>
            <person name="Uomi M."/>
            <person name="Waturangi D."/>
            <person name="Ekaputri J.J."/>
            <person name="Setiamarga D.H.E."/>
        </authorList>
    </citation>
    <scope>NUCLEOTIDE SEQUENCE [LARGE SCALE GENOMIC DNA]</scope>
    <source>
        <strain evidence="2 3">IDN1</strain>
    </source>
</reference>
<dbReference type="SUPFAM" id="SSF47413">
    <property type="entry name" value="lambda repressor-like DNA-binding domains"/>
    <property type="match status" value="1"/>
</dbReference>
<dbReference type="Gene3D" id="1.25.40.10">
    <property type="entry name" value="Tetratricopeptide repeat domain"/>
    <property type="match status" value="1"/>
</dbReference>
<dbReference type="GO" id="GO:0003677">
    <property type="term" value="F:DNA binding"/>
    <property type="evidence" value="ECO:0007669"/>
    <property type="project" value="InterPro"/>
</dbReference>
<proteinExistence type="predicted"/>
<dbReference type="Proteomes" id="UP000464658">
    <property type="component" value="Chromosome"/>
</dbReference>
<dbReference type="InterPro" id="IPR053163">
    <property type="entry name" value="HTH-type_regulator_Rgg"/>
</dbReference>
<dbReference type="PROSITE" id="PS50943">
    <property type="entry name" value="HTH_CROC1"/>
    <property type="match status" value="1"/>
</dbReference>
<dbReference type="SMART" id="SM00530">
    <property type="entry name" value="HTH_XRE"/>
    <property type="match status" value="1"/>
</dbReference>
<name>A0A5S9M8T1_BACIA</name>
<dbReference type="EMBL" id="AP021906">
    <property type="protein sequence ID" value="BBP87956.1"/>
    <property type="molecule type" value="Genomic_DNA"/>
</dbReference>
<dbReference type="Pfam" id="PF01381">
    <property type="entry name" value="HTH_3"/>
    <property type="match status" value="1"/>
</dbReference>
<protein>
    <recommendedName>
        <fullName evidence="1">HTH cro/C1-type domain-containing protein</fullName>
    </recommendedName>
</protein>
<dbReference type="InterPro" id="IPR011990">
    <property type="entry name" value="TPR-like_helical_dom_sf"/>
</dbReference>
<dbReference type="PANTHER" id="PTHR37038:SF14">
    <property type="entry name" value="TRANSCRIPTIONAL ACTIVATOR"/>
    <property type="match status" value="1"/>
</dbReference>